<name>A0A448NS06_9FLAO</name>
<gene>
    <name evidence="1" type="ORF">HY04_09085</name>
    <name evidence="2" type="ORF">NCTC13489_01739</name>
</gene>
<accession>A0A448NS06</accession>
<keyword evidence="3" id="KW-1185">Reference proteome</keyword>
<evidence type="ECO:0000313" key="4">
    <source>
        <dbReference type="Proteomes" id="UP000270036"/>
    </source>
</evidence>
<dbReference type="EMBL" id="LR134441">
    <property type="protein sequence ID" value="VEH99777.1"/>
    <property type="molecule type" value="Genomic_DNA"/>
</dbReference>
<dbReference type="AlphaFoldDB" id="A0A448NS06"/>
<proteinExistence type="predicted"/>
<protein>
    <recommendedName>
        <fullName evidence="5">DUF4241 domain-containing protein</fullName>
    </recommendedName>
</protein>
<reference evidence="2 4" key="2">
    <citation type="submission" date="2018-12" db="EMBL/GenBank/DDBJ databases">
        <authorList>
            <consortium name="Pathogen Informatics"/>
        </authorList>
    </citation>
    <scope>NUCLEOTIDE SEQUENCE [LARGE SCALE GENOMIC DNA]</scope>
    <source>
        <strain evidence="2 4">NCTC13489</strain>
    </source>
</reference>
<dbReference type="Pfam" id="PF14025">
    <property type="entry name" value="DUF4241"/>
    <property type="match status" value="1"/>
</dbReference>
<dbReference type="KEGG" id="cant:NCTC13489_01739"/>
<evidence type="ECO:0008006" key="5">
    <source>
        <dbReference type="Google" id="ProtNLM"/>
    </source>
</evidence>
<organism evidence="2 4">
    <name type="scientific">Kaistella antarctica</name>
    <dbReference type="NCBI Taxonomy" id="266748"/>
    <lineage>
        <taxon>Bacteria</taxon>
        <taxon>Pseudomonadati</taxon>
        <taxon>Bacteroidota</taxon>
        <taxon>Flavobacteriia</taxon>
        <taxon>Flavobacteriales</taxon>
        <taxon>Weeksellaceae</taxon>
        <taxon>Chryseobacterium group</taxon>
        <taxon>Kaistella</taxon>
    </lineage>
</organism>
<sequence>MNHIEDIKKLFDKDFVESPLIETFEAGNIVLTSGKLVASDPLITSEMPPFMTDFPIGEFPVLVHKEIESNCIAYVEMVFKNAEIATWKLATSDGQNMTELEEGEIYGFPVESGMGCLMDFETQENLILLEQHLFKRKGEEFMGIYEEFFHEHFFQEEGAVNQYAFLKPHEEKPGNLFAFETGYGEGFYASYIGFDKNEIPVKVVCEFIEIN</sequence>
<dbReference type="EMBL" id="JPEP01000002">
    <property type="protein sequence ID" value="KEY18637.1"/>
    <property type="molecule type" value="Genomic_DNA"/>
</dbReference>
<dbReference type="InterPro" id="IPR025335">
    <property type="entry name" value="DUF4241"/>
</dbReference>
<dbReference type="Proteomes" id="UP000028349">
    <property type="component" value="Unassembled WGS sequence"/>
</dbReference>
<reference evidence="1 3" key="1">
    <citation type="submission" date="2014-07" db="EMBL/GenBank/DDBJ databases">
        <authorList>
            <person name="Pisani N.G."/>
            <person name="Newman J.D."/>
        </authorList>
    </citation>
    <scope>NUCLEOTIDE SEQUENCE [LARGE SCALE GENOMIC DNA]</scope>
    <source>
        <strain evidence="1 3">LMG 24720</strain>
    </source>
</reference>
<evidence type="ECO:0000313" key="2">
    <source>
        <dbReference type="EMBL" id="VEH99777.1"/>
    </source>
</evidence>
<dbReference type="Proteomes" id="UP000270036">
    <property type="component" value="Chromosome"/>
</dbReference>
<dbReference type="STRING" id="266748.HY04_09085"/>
<dbReference type="OrthoDB" id="9789980at2"/>
<evidence type="ECO:0000313" key="3">
    <source>
        <dbReference type="Proteomes" id="UP000028349"/>
    </source>
</evidence>
<dbReference type="RefSeq" id="WP_034719051.1">
    <property type="nucleotide sequence ID" value="NZ_FOIX01000004.1"/>
</dbReference>
<evidence type="ECO:0000313" key="1">
    <source>
        <dbReference type="EMBL" id="KEY18637.1"/>
    </source>
</evidence>